<dbReference type="Proteomes" id="UP000002945">
    <property type="component" value="Unassembled WGS sequence"/>
</dbReference>
<keyword evidence="3" id="KW-1185">Reference proteome</keyword>
<dbReference type="eggNOG" id="ENOG502ZNQP">
    <property type="taxonomic scope" value="Bacteria"/>
</dbReference>
<name>A9DYI7_9FLAO</name>
<dbReference type="RefSeq" id="WP_007094208.1">
    <property type="nucleotide sequence ID" value="NZ_CP142125.1"/>
</dbReference>
<dbReference type="Pfam" id="PF20508">
    <property type="entry name" value="DUF6734"/>
    <property type="match status" value="1"/>
</dbReference>
<accession>A9DYI7</accession>
<dbReference type="EMBL" id="ABIB01000005">
    <property type="protein sequence ID" value="EDP96138.1"/>
    <property type="molecule type" value="Genomic_DNA"/>
</dbReference>
<dbReference type="STRING" id="391587.KAOT1_08213"/>
<dbReference type="AlphaFoldDB" id="A9DYI7"/>
<evidence type="ECO:0000313" key="2">
    <source>
        <dbReference type="EMBL" id="EDP96138.1"/>
    </source>
</evidence>
<evidence type="ECO:0000313" key="3">
    <source>
        <dbReference type="Proteomes" id="UP000002945"/>
    </source>
</evidence>
<evidence type="ECO:0000259" key="1">
    <source>
        <dbReference type="Pfam" id="PF20508"/>
    </source>
</evidence>
<reference evidence="2 3" key="1">
    <citation type="journal article" date="2011" name="J. Bacteriol.">
        <title>Genome sequence of the algicidal bacterium Kordia algicida OT-1.</title>
        <authorList>
            <person name="Lee H.S."/>
            <person name="Kang S.G."/>
            <person name="Kwon K.K."/>
            <person name="Lee J.H."/>
            <person name="Kim S.J."/>
        </authorList>
    </citation>
    <scope>NUCLEOTIDE SEQUENCE [LARGE SCALE GENOMIC DNA]</scope>
    <source>
        <strain evidence="2 3">OT-1</strain>
    </source>
</reference>
<dbReference type="InterPro" id="IPR046621">
    <property type="entry name" value="DUF6734"/>
</dbReference>
<organism evidence="2 3">
    <name type="scientific">Kordia algicida OT-1</name>
    <dbReference type="NCBI Taxonomy" id="391587"/>
    <lineage>
        <taxon>Bacteria</taxon>
        <taxon>Pseudomonadati</taxon>
        <taxon>Bacteroidota</taxon>
        <taxon>Flavobacteriia</taxon>
        <taxon>Flavobacteriales</taxon>
        <taxon>Flavobacteriaceae</taxon>
        <taxon>Kordia</taxon>
    </lineage>
</organism>
<proteinExistence type="predicted"/>
<dbReference type="HOGENOM" id="CLU_599615_0_0_10"/>
<protein>
    <recommendedName>
        <fullName evidence="1">DUF6734 domain-containing protein</fullName>
    </recommendedName>
</protein>
<sequence>MKIIQSFWTGNSEVIPSCGWFSEKYHLLGWILSVNQLCKYYDEVELVTDTYGYELLIEKLQLPYTKVHVVLDELNKYPSDLWALAKIKTYQIQKTPFLHVDGDVFIWEKFSDELMSSNLIAQNIETTSEYYRTMWADIRPHLTHLPTSMELFDQSVHNKAYNMGIFGGNNMDFMQKYCEASFSFVDKNKENLTKVNQFNFNIFFEQVLFFEMTKIEKQEVSTYIKEDIGDNQYTNFGNFEDVPHKRTYLHLLGDFKRQLVVCKKMESYVMKNYPAYYKRLEILLNKPKLSSYIPYDYTKATNEAIIKEFPNTFLKSAKMHDKPSFLIARDLYMSGQVANFWKLKKAAENFKLMVLPSVDIIEDVEDGNYISVQELDGNNIEEEMIAIDQIIFNELKKPCDSELFKVNVLNYLSDDFPETEKQEFVNTIWMRIAHFISLKIVVAFSYALEETQIQES</sequence>
<comment type="caution">
    <text evidence="2">The sequence shown here is derived from an EMBL/GenBank/DDBJ whole genome shotgun (WGS) entry which is preliminary data.</text>
</comment>
<feature type="domain" description="DUF6734" evidence="1">
    <location>
        <begin position="1"/>
        <end position="280"/>
    </location>
</feature>
<dbReference type="OrthoDB" id="771064at2"/>
<gene>
    <name evidence="2" type="ORF">KAOT1_08213</name>
</gene>